<name>A0A915KIS1_ROMCU</name>
<protein>
    <submittedName>
        <fullName evidence="2">Uncharacterized protein</fullName>
    </submittedName>
</protein>
<accession>A0A915KIS1</accession>
<reference evidence="2" key="1">
    <citation type="submission" date="2022-11" db="UniProtKB">
        <authorList>
            <consortium name="WormBaseParasite"/>
        </authorList>
    </citation>
    <scope>IDENTIFICATION</scope>
</reference>
<evidence type="ECO:0000313" key="2">
    <source>
        <dbReference type="WBParaSite" id="nRc.2.0.1.t38305-RA"/>
    </source>
</evidence>
<dbReference type="AlphaFoldDB" id="A0A915KIS1"/>
<sequence length="174" mass="20281">MLEWEECKSILEDEAYWEKLKCHVRLSRACQCRQVTQQEPHGIPVMGSENHANDTAEETMLPDATTCQRSKRETSKSKTVLNNISKSTALDSQMPMKGSSTWLPIFIFMVVVWHRQRMRVNVVDRCWEVACFDVRNRILQCGHFSCQSLHLFHYLLHDQRLDSDICREGLIGHC</sequence>
<keyword evidence="1" id="KW-1185">Reference proteome</keyword>
<dbReference type="WBParaSite" id="nRc.2.0.1.t38305-RA">
    <property type="protein sequence ID" value="nRc.2.0.1.t38305-RA"/>
    <property type="gene ID" value="nRc.2.0.1.g38305"/>
</dbReference>
<proteinExistence type="predicted"/>
<organism evidence="1 2">
    <name type="scientific">Romanomermis culicivorax</name>
    <name type="common">Nematode worm</name>
    <dbReference type="NCBI Taxonomy" id="13658"/>
    <lineage>
        <taxon>Eukaryota</taxon>
        <taxon>Metazoa</taxon>
        <taxon>Ecdysozoa</taxon>
        <taxon>Nematoda</taxon>
        <taxon>Enoplea</taxon>
        <taxon>Dorylaimia</taxon>
        <taxon>Mermithida</taxon>
        <taxon>Mermithoidea</taxon>
        <taxon>Mermithidae</taxon>
        <taxon>Romanomermis</taxon>
    </lineage>
</organism>
<dbReference type="Proteomes" id="UP000887565">
    <property type="component" value="Unplaced"/>
</dbReference>
<evidence type="ECO:0000313" key="1">
    <source>
        <dbReference type="Proteomes" id="UP000887565"/>
    </source>
</evidence>